<dbReference type="EMBL" id="JAHBBD010000012">
    <property type="protein sequence ID" value="MBW3082965.1"/>
    <property type="molecule type" value="Genomic_DNA"/>
</dbReference>
<accession>A0ABS6W8Z9</accession>
<evidence type="ECO:0000259" key="3">
    <source>
        <dbReference type="Pfam" id="PF07705"/>
    </source>
</evidence>
<sequence length="419" mass="44639">MTTTTRTIPPAPDTPRRVLHRIGRTARRAIAAMTPMGRGAAAVSAACAAAYAFTGWAELLAVTLTLMTLLACGVAQAHGSTGCRAELTANPLRATVGGTITVSVTVTNTGTAAIPSLRIDLPIGATRRRLDIARLPSGRSTEQRITIAATRRAEVPVGPLTVCRGDPFGLIRHERHAADGMVAYVHPEIVPLDGMARAGTGRDPEGCAHRRIVDDDFDMHGLRAYRPGDDVRRVHWLASARARTLMVRQYEAAQRMSVAIDLDTNPDHYRNMREFELAVCVVASIGVHCLRWGMPLSASAGGASLTPRSATDFLDWCSGLATVPDVDAPTAHGVVDESRCRYHVIGSLANVRSGTRTPSGRSALAAPPSDRPVLAAPPSMQTVIRVADGASPDVRRLPRYTLITIGMLAQLPIITETAP</sequence>
<reference evidence="4 5" key="1">
    <citation type="submission" date="2021-05" db="EMBL/GenBank/DDBJ databases">
        <title>Phylogenetic classification of ten novel species belonging to the genus Bifidobacterium comprising B. colchicus sp. nov., B. abeli sp. nov., B. bicoloris sp. nov., B. guerezis sp. nov., B. rosaliae sp. nov., B. santillanensis sp. nov., B. argentati sp. nov., B. amazzoni sp. nov., B. pluviali sp. nov., and B. pinnaculum sp. nov.</title>
        <authorList>
            <person name="Lugli G.A."/>
            <person name="Ruiz Garcia L."/>
            <person name="Margolles A."/>
            <person name="Ventura M."/>
        </authorList>
    </citation>
    <scope>NUCLEOTIDE SEQUENCE [LARGE SCALE GENOMIC DNA]</scope>
    <source>
        <strain evidence="4 5">6T3</strain>
    </source>
</reference>
<organism evidence="4 5">
    <name type="scientific">Bifidobacterium phasiani</name>
    <dbReference type="NCBI Taxonomy" id="2834431"/>
    <lineage>
        <taxon>Bacteria</taxon>
        <taxon>Bacillati</taxon>
        <taxon>Actinomycetota</taxon>
        <taxon>Actinomycetes</taxon>
        <taxon>Bifidobacteriales</taxon>
        <taxon>Bifidobacteriaceae</taxon>
        <taxon>Bifidobacterium</taxon>
    </lineage>
</organism>
<dbReference type="InterPro" id="IPR011635">
    <property type="entry name" value="CARDB"/>
</dbReference>
<feature type="domain" description="DUF58" evidence="2">
    <location>
        <begin position="223"/>
        <end position="287"/>
    </location>
</feature>
<dbReference type="Proteomes" id="UP000812844">
    <property type="component" value="Unassembled WGS sequence"/>
</dbReference>
<evidence type="ECO:0000313" key="5">
    <source>
        <dbReference type="Proteomes" id="UP000812844"/>
    </source>
</evidence>
<evidence type="ECO:0000313" key="4">
    <source>
        <dbReference type="EMBL" id="MBW3082965.1"/>
    </source>
</evidence>
<name>A0ABS6W8Z9_9BIFI</name>
<dbReference type="Pfam" id="PF01882">
    <property type="entry name" value="DUF58"/>
    <property type="match status" value="1"/>
</dbReference>
<feature type="region of interest" description="Disordered" evidence="1">
    <location>
        <begin position="353"/>
        <end position="372"/>
    </location>
</feature>
<comment type="caution">
    <text evidence="4">The sequence shown here is derived from an EMBL/GenBank/DDBJ whole genome shotgun (WGS) entry which is preliminary data.</text>
</comment>
<dbReference type="PANTHER" id="PTHR34351">
    <property type="entry name" value="SLR1927 PROTEIN-RELATED"/>
    <property type="match status" value="1"/>
</dbReference>
<dbReference type="InterPro" id="IPR002881">
    <property type="entry name" value="DUF58"/>
</dbReference>
<gene>
    <name evidence="4" type="ORF">KIH73_06200</name>
</gene>
<evidence type="ECO:0000256" key="1">
    <source>
        <dbReference type="SAM" id="MobiDB-lite"/>
    </source>
</evidence>
<proteinExistence type="predicted"/>
<dbReference type="PANTHER" id="PTHR34351:SF1">
    <property type="entry name" value="SLR1927 PROTEIN"/>
    <property type="match status" value="1"/>
</dbReference>
<evidence type="ECO:0000259" key="2">
    <source>
        <dbReference type="Pfam" id="PF01882"/>
    </source>
</evidence>
<protein>
    <submittedName>
        <fullName evidence="4">DUF58 domain-containing protein</fullName>
    </submittedName>
</protein>
<dbReference type="Pfam" id="PF07705">
    <property type="entry name" value="CARDB"/>
    <property type="match status" value="1"/>
</dbReference>
<feature type="domain" description="CARDB" evidence="3">
    <location>
        <begin position="88"/>
        <end position="150"/>
    </location>
</feature>
<keyword evidence="5" id="KW-1185">Reference proteome</keyword>